<organism evidence="1 2">
    <name type="scientific">Radiobacillus deserti</name>
    <dbReference type="NCBI Taxonomy" id="2594883"/>
    <lineage>
        <taxon>Bacteria</taxon>
        <taxon>Bacillati</taxon>
        <taxon>Bacillota</taxon>
        <taxon>Bacilli</taxon>
        <taxon>Bacillales</taxon>
        <taxon>Bacillaceae</taxon>
        <taxon>Radiobacillus</taxon>
    </lineage>
</organism>
<keyword evidence="2" id="KW-1185">Reference proteome</keyword>
<accession>A0A516KBM1</accession>
<proteinExistence type="predicted"/>
<evidence type="ECO:0000313" key="1">
    <source>
        <dbReference type="EMBL" id="QDP38802.1"/>
    </source>
</evidence>
<dbReference type="Proteomes" id="UP000315215">
    <property type="component" value="Chromosome"/>
</dbReference>
<dbReference type="Pfam" id="PF10764">
    <property type="entry name" value="Gin"/>
    <property type="match status" value="1"/>
</dbReference>
<gene>
    <name evidence="1" type="ORF">FN924_00225</name>
</gene>
<protein>
    <submittedName>
        <fullName evidence="1">Sigma factor G inhibitor Gin</fullName>
    </submittedName>
</protein>
<dbReference type="InterPro" id="IPR019700">
    <property type="entry name" value="Sigma-G_inhibitor_Gin"/>
</dbReference>
<evidence type="ECO:0000313" key="2">
    <source>
        <dbReference type="Proteomes" id="UP000315215"/>
    </source>
</evidence>
<sequence length="61" mass="7219">MKTNPETCGICEQEKTKGIHLYTLFVCSECEQEIIQTEPNDEKYNYYLKKLKNINRPTLFS</sequence>
<reference evidence="1 2" key="1">
    <citation type="submission" date="2019-07" db="EMBL/GenBank/DDBJ databases">
        <authorList>
            <person name="Li J."/>
        </authorList>
    </citation>
    <scope>NUCLEOTIDE SEQUENCE [LARGE SCALE GENOMIC DNA]</scope>
    <source>
        <strain evidence="1 2">TKL69</strain>
    </source>
</reference>
<dbReference type="AlphaFoldDB" id="A0A516KBM1"/>
<dbReference type="OrthoDB" id="2886653at2"/>
<name>A0A516KBM1_9BACI</name>
<dbReference type="KEGG" id="aqt:FN924_00225"/>
<dbReference type="RefSeq" id="WP_143891555.1">
    <property type="nucleotide sequence ID" value="NZ_CP041666.1"/>
</dbReference>
<dbReference type="EMBL" id="CP041666">
    <property type="protein sequence ID" value="QDP38802.1"/>
    <property type="molecule type" value="Genomic_DNA"/>
</dbReference>